<protein>
    <recommendedName>
        <fullName evidence="8">Ancillary SecYEG translocon subunit</fullName>
    </recommendedName>
</protein>
<dbReference type="InterPro" id="IPR018704">
    <property type="entry name" value="SecYEG/CpoB_TPR"/>
</dbReference>
<dbReference type="EMBL" id="DVNC01000030">
    <property type="protein sequence ID" value="HIU53393.1"/>
    <property type="molecule type" value="Genomic_DNA"/>
</dbReference>
<dbReference type="Pfam" id="PF09976">
    <property type="entry name" value="TPR_21"/>
    <property type="match status" value="1"/>
</dbReference>
<dbReference type="SUPFAM" id="SSF48452">
    <property type="entry name" value="TPR-like"/>
    <property type="match status" value="1"/>
</dbReference>
<evidence type="ECO:0000256" key="3">
    <source>
        <dbReference type="ARBA" id="ARBA00022692"/>
    </source>
</evidence>
<evidence type="ECO:0000256" key="6">
    <source>
        <dbReference type="ARBA" id="ARBA00023186"/>
    </source>
</evidence>
<dbReference type="GO" id="GO:0044877">
    <property type="term" value="F:protein-containing complex binding"/>
    <property type="evidence" value="ECO:0007669"/>
    <property type="project" value="InterPro"/>
</dbReference>
<dbReference type="Proteomes" id="UP000824107">
    <property type="component" value="Unassembled WGS sequence"/>
</dbReference>
<evidence type="ECO:0000256" key="2">
    <source>
        <dbReference type="ARBA" id="ARBA00022475"/>
    </source>
</evidence>
<feature type="transmembrane region" description="Helical" evidence="9">
    <location>
        <begin position="36"/>
        <end position="54"/>
    </location>
</feature>
<evidence type="ECO:0000256" key="4">
    <source>
        <dbReference type="ARBA" id="ARBA00022989"/>
    </source>
</evidence>
<evidence type="ECO:0000256" key="8">
    <source>
        <dbReference type="ARBA" id="ARBA00024235"/>
    </source>
</evidence>
<reference evidence="11" key="1">
    <citation type="submission" date="2020-10" db="EMBL/GenBank/DDBJ databases">
        <authorList>
            <person name="Gilroy R."/>
        </authorList>
    </citation>
    <scope>NUCLEOTIDE SEQUENCE</scope>
    <source>
        <strain evidence="11">ChiW3-316</strain>
    </source>
</reference>
<sequence length="229" mass="25758">MKKKETKEDMQAAENFFKEVSADVKSDNMKKLWDTYGLQIIIAVVIILTIAVSFETLKAWKLKHNESRSDAYSVALALQNQGRYDESLQVLEEIKENDKGIYADIAQIQTSNILFEQGKTNEAIAILEKILDNQDINKKMRDMTAIKLASYKLDTAPKAEVEALLNPLAEENGSWSNIAKEMLAMLAIREGDLDTAKKLYGEILNTPELSDGLKLRIQDMLSVLDSANK</sequence>
<gene>
    <name evidence="11" type="ORF">IAD20_04875</name>
</gene>
<evidence type="ECO:0000256" key="1">
    <source>
        <dbReference type="ARBA" id="ARBA00004401"/>
    </source>
</evidence>
<keyword evidence="3 9" id="KW-0812">Transmembrane</keyword>
<dbReference type="PANTHER" id="PTHR38035">
    <property type="entry name" value="UPF0070 PROTEIN YFGM"/>
    <property type="match status" value="1"/>
</dbReference>
<comment type="subcellular location">
    <subcellularLocation>
        <location evidence="1">Cell membrane</location>
        <topology evidence="1">Single-pass type II membrane protein</topology>
    </subcellularLocation>
</comment>
<reference evidence="11" key="2">
    <citation type="journal article" date="2021" name="PeerJ">
        <title>Extensive microbial diversity within the chicken gut microbiome revealed by metagenomics and culture.</title>
        <authorList>
            <person name="Gilroy R."/>
            <person name="Ravi A."/>
            <person name="Getino M."/>
            <person name="Pursley I."/>
            <person name="Horton D.L."/>
            <person name="Alikhan N.F."/>
            <person name="Baker D."/>
            <person name="Gharbi K."/>
            <person name="Hall N."/>
            <person name="Watson M."/>
            <person name="Adriaenssens E.M."/>
            <person name="Foster-Nyarko E."/>
            <person name="Jarju S."/>
            <person name="Secka A."/>
            <person name="Antonio M."/>
            <person name="Oren A."/>
            <person name="Chaudhuri R.R."/>
            <person name="La Ragione R."/>
            <person name="Hildebrand F."/>
            <person name="Pallen M.J."/>
        </authorList>
    </citation>
    <scope>NUCLEOTIDE SEQUENCE</scope>
    <source>
        <strain evidence="11">ChiW3-316</strain>
    </source>
</reference>
<dbReference type="GO" id="GO:0005886">
    <property type="term" value="C:plasma membrane"/>
    <property type="evidence" value="ECO:0007669"/>
    <property type="project" value="UniProtKB-SubCell"/>
</dbReference>
<evidence type="ECO:0000256" key="7">
    <source>
        <dbReference type="ARBA" id="ARBA00024197"/>
    </source>
</evidence>
<keyword evidence="6" id="KW-0143">Chaperone</keyword>
<keyword evidence="5 9" id="KW-0472">Membrane</keyword>
<dbReference type="InterPro" id="IPR026039">
    <property type="entry name" value="YfgM"/>
</dbReference>
<dbReference type="InterPro" id="IPR011990">
    <property type="entry name" value="TPR-like_helical_dom_sf"/>
</dbReference>
<dbReference type="AlphaFoldDB" id="A0A9D1SBE1"/>
<keyword evidence="4 9" id="KW-1133">Transmembrane helix</keyword>
<evidence type="ECO:0000313" key="11">
    <source>
        <dbReference type="EMBL" id="HIU53393.1"/>
    </source>
</evidence>
<comment type="similarity">
    <text evidence="7">Belongs to the YfgM family.</text>
</comment>
<comment type="caution">
    <text evidence="11">The sequence shown here is derived from an EMBL/GenBank/DDBJ whole genome shotgun (WGS) entry which is preliminary data.</text>
</comment>
<organism evidence="11 12">
    <name type="scientific">Candidatus Scatocola faecipullorum</name>
    <dbReference type="NCBI Taxonomy" id="2840917"/>
    <lineage>
        <taxon>Bacteria</taxon>
        <taxon>Pseudomonadati</taxon>
        <taxon>Pseudomonadota</taxon>
        <taxon>Alphaproteobacteria</taxon>
        <taxon>Rhodospirillales</taxon>
        <taxon>Rhodospirillaceae</taxon>
        <taxon>Rhodospirillaceae incertae sedis</taxon>
        <taxon>Candidatus Scatocola</taxon>
    </lineage>
</organism>
<feature type="domain" description="Ancillary SecYEG translocon subunit/Cell division coordinator CpoB TPR" evidence="10">
    <location>
        <begin position="30"/>
        <end position="206"/>
    </location>
</feature>
<proteinExistence type="inferred from homology"/>
<evidence type="ECO:0000256" key="9">
    <source>
        <dbReference type="SAM" id="Phobius"/>
    </source>
</evidence>
<evidence type="ECO:0000259" key="10">
    <source>
        <dbReference type="Pfam" id="PF09976"/>
    </source>
</evidence>
<accession>A0A9D1SBE1</accession>
<evidence type="ECO:0000313" key="12">
    <source>
        <dbReference type="Proteomes" id="UP000824107"/>
    </source>
</evidence>
<dbReference type="Gene3D" id="1.25.40.10">
    <property type="entry name" value="Tetratricopeptide repeat domain"/>
    <property type="match status" value="1"/>
</dbReference>
<keyword evidence="2" id="KW-1003">Cell membrane</keyword>
<name>A0A9D1SBE1_9PROT</name>
<evidence type="ECO:0000256" key="5">
    <source>
        <dbReference type="ARBA" id="ARBA00023136"/>
    </source>
</evidence>
<dbReference type="PANTHER" id="PTHR38035:SF1">
    <property type="entry name" value="ANCILLARY SECYEG TRANSLOCON SUBUNIT"/>
    <property type="match status" value="1"/>
</dbReference>